<evidence type="ECO:0000313" key="2">
    <source>
        <dbReference type="Proteomes" id="UP000541154"/>
    </source>
</evidence>
<comment type="caution">
    <text evidence="1">The sequence shown here is derived from an EMBL/GenBank/DDBJ whole genome shotgun (WGS) entry which is preliminary data.</text>
</comment>
<organism evidence="1 2">
    <name type="scientific">Petromyces alliaceus</name>
    <name type="common">Aspergillus alliaceus</name>
    <dbReference type="NCBI Taxonomy" id="209559"/>
    <lineage>
        <taxon>Eukaryota</taxon>
        <taxon>Fungi</taxon>
        <taxon>Dikarya</taxon>
        <taxon>Ascomycota</taxon>
        <taxon>Pezizomycotina</taxon>
        <taxon>Eurotiomycetes</taxon>
        <taxon>Eurotiomycetidae</taxon>
        <taxon>Eurotiales</taxon>
        <taxon>Aspergillaceae</taxon>
        <taxon>Aspergillus</taxon>
        <taxon>Aspergillus subgen. Circumdati</taxon>
    </lineage>
</organism>
<dbReference type="AlphaFoldDB" id="A0A8H6E0N2"/>
<proteinExistence type="predicted"/>
<reference evidence="1 2" key="1">
    <citation type="submission" date="2019-04" db="EMBL/GenBank/DDBJ databases">
        <title>Aspergillus burnettii sp. nov., novel species from soil in southeast Queensland.</title>
        <authorList>
            <person name="Gilchrist C.L.M."/>
            <person name="Pitt J.I."/>
            <person name="Lange L."/>
            <person name="Lacey H.J."/>
            <person name="Vuong D."/>
            <person name="Midgley D.J."/>
            <person name="Greenfield P."/>
            <person name="Bradbury M."/>
            <person name="Lacey E."/>
            <person name="Busk P.K."/>
            <person name="Pilgaard B."/>
            <person name="Chooi Y.H."/>
            <person name="Piggott A.M."/>
        </authorList>
    </citation>
    <scope>NUCLEOTIDE SEQUENCE [LARGE SCALE GENOMIC DNA]</scope>
    <source>
        <strain evidence="1 2">FRR 5400</strain>
    </source>
</reference>
<dbReference type="InterPro" id="IPR027417">
    <property type="entry name" value="P-loop_NTPase"/>
</dbReference>
<protein>
    <submittedName>
        <fullName evidence="1">Uncharacterized protein</fullName>
    </submittedName>
</protein>
<gene>
    <name evidence="1" type="ORF">ETB97_009528</name>
</gene>
<dbReference type="EMBL" id="SPNV01000460">
    <property type="protein sequence ID" value="KAF5855286.1"/>
    <property type="molecule type" value="Genomic_DNA"/>
</dbReference>
<sequence>MFWARTSCPNVAYRVWQLFGIRSSPEWCTAETVIAFIQQRIAQISQGKVIIYANVVRQVIKIARVLQWHHPGDCRYQHIRSPRSLLDYAQESGRASRDSHTSEAIIIQLEGPYRGFDGNPQDTKLVTEYMDIVPGMGCCRYVLDQYLDGPVDGYE</sequence>
<name>A0A8H6E0N2_PETAA</name>
<accession>A0A8H6E0N2</accession>
<dbReference type="SUPFAM" id="SSF52540">
    <property type="entry name" value="P-loop containing nucleoside triphosphate hydrolases"/>
    <property type="match status" value="1"/>
</dbReference>
<keyword evidence="2" id="KW-1185">Reference proteome</keyword>
<dbReference type="Proteomes" id="UP000541154">
    <property type="component" value="Unassembled WGS sequence"/>
</dbReference>
<evidence type="ECO:0000313" key="1">
    <source>
        <dbReference type="EMBL" id="KAF5855286.1"/>
    </source>
</evidence>